<dbReference type="InterPro" id="IPR018635">
    <property type="entry name" value="UPF0319"/>
</dbReference>
<dbReference type="Proteomes" id="UP000037530">
    <property type="component" value="Unassembled WGS sequence"/>
</dbReference>
<dbReference type="EMBL" id="LHPI01000019">
    <property type="protein sequence ID" value="KOO06445.1"/>
    <property type="molecule type" value="Genomic_DNA"/>
</dbReference>
<evidence type="ECO:0000256" key="2">
    <source>
        <dbReference type="ARBA" id="ARBA00022729"/>
    </source>
</evidence>
<evidence type="ECO:0000313" key="5">
    <source>
        <dbReference type="Proteomes" id="UP000037530"/>
    </source>
</evidence>
<feature type="signal peptide" evidence="3">
    <location>
        <begin position="1"/>
        <end position="18"/>
    </location>
</feature>
<gene>
    <name evidence="4" type="ORF">AKJ31_17015</name>
</gene>
<dbReference type="PANTHER" id="PTHR38108">
    <property type="entry name" value="UPF0319 PROTEIN YCCT"/>
    <property type="match status" value="1"/>
</dbReference>
<comment type="caution">
    <text evidence="4">The sequence shown here is derived from an EMBL/GenBank/DDBJ whole genome shotgun (WGS) entry which is preliminary data.</text>
</comment>
<reference evidence="5" key="1">
    <citation type="submission" date="2015-08" db="EMBL/GenBank/DDBJ databases">
        <title>Vibrio galatheae sp. nov., a novel member of the Vibrionaceae family isolated from the Solomon Islands.</title>
        <authorList>
            <person name="Giubergia S."/>
            <person name="Machado H."/>
            <person name="Mateiu R.V."/>
            <person name="Gram L."/>
        </authorList>
    </citation>
    <scope>NUCLEOTIDE SEQUENCE [LARGE SCALE GENOMIC DNA]</scope>
    <source>
        <strain evidence="5">DSM 19134</strain>
    </source>
</reference>
<dbReference type="PANTHER" id="PTHR38108:SF1">
    <property type="entry name" value="UPF0319 PROTEIN YCCT"/>
    <property type="match status" value="1"/>
</dbReference>
<sequence length="211" mass="23354">MKRVLATLAALTSLSIHAAELNAENGISVLYINGQQAESKLGVNEIGEGFNQVVIRMDKTIGRGGSEEVFTSKPFVIDLQVSGSEILIEHPSARSLQEAERAFKGDDPKWKVTQDGSALPYEQEVLEGKSGLFPFLNMEELVTEHNKKRGIYFENGDLVDKPEIAIAATAGKTDSTSKSAPINNVEQLKAWYLKSSAEERKTFRRWIIEQD</sequence>
<evidence type="ECO:0000256" key="1">
    <source>
        <dbReference type="ARBA" id="ARBA00008490"/>
    </source>
</evidence>
<dbReference type="AlphaFoldDB" id="A0A0M0HWK3"/>
<keyword evidence="2 3" id="KW-0732">Signal</keyword>
<dbReference type="Pfam" id="PF09829">
    <property type="entry name" value="DUF2057"/>
    <property type="match status" value="1"/>
</dbReference>
<evidence type="ECO:0000313" key="4">
    <source>
        <dbReference type="EMBL" id="KOO06445.1"/>
    </source>
</evidence>
<accession>A0A0M0HWK3</accession>
<protein>
    <submittedName>
        <fullName evidence="4">Uncharacterized protein</fullName>
    </submittedName>
</protein>
<name>A0A0M0HWK3_9VIBR</name>
<keyword evidence="5" id="KW-1185">Reference proteome</keyword>
<comment type="similarity">
    <text evidence="1">Belongs to the UPF0319 family.</text>
</comment>
<proteinExistence type="inferred from homology"/>
<organism evidence="4 5">
    <name type="scientific">Vibrio hepatarius</name>
    <dbReference type="NCBI Taxonomy" id="171383"/>
    <lineage>
        <taxon>Bacteria</taxon>
        <taxon>Pseudomonadati</taxon>
        <taxon>Pseudomonadota</taxon>
        <taxon>Gammaproteobacteria</taxon>
        <taxon>Vibrionales</taxon>
        <taxon>Vibrionaceae</taxon>
        <taxon>Vibrio</taxon>
        <taxon>Vibrio oreintalis group</taxon>
    </lineage>
</organism>
<dbReference type="OrthoDB" id="6214779at2"/>
<evidence type="ECO:0000256" key="3">
    <source>
        <dbReference type="SAM" id="SignalP"/>
    </source>
</evidence>
<dbReference type="PATRIC" id="fig|171383.3.peg.3477"/>
<feature type="chain" id="PRO_5005600329" evidence="3">
    <location>
        <begin position="19"/>
        <end position="211"/>
    </location>
</feature>